<dbReference type="eggNOG" id="COG4859">
    <property type="taxonomic scope" value="Bacteria"/>
</dbReference>
<keyword evidence="3" id="KW-1185">Reference proteome</keyword>
<protein>
    <recommendedName>
        <fullName evidence="1">Immunity protein Imm33 domain-containing protein</fullName>
    </recommendedName>
</protein>
<accession>Q7UQQ3</accession>
<evidence type="ECO:0000313" key="3">
    <source>
        <dbReference type="Proteomes" id="UP000001025"/>
    </source>
</evidence>
<dbReference type="Proteomes" id="UP000001025">
    <property type="component" value="Chromosome"/>
</dbReference>
<dbReference type="InterPro" id="IPR018689">
    <property type="entry name" value="Imm33_dom"/>
</dbReference>
<dbReference type="OrthoDB" id="4827574at2"/>
<reference evidence="2 3" key="1">
    <citation type="journal article" date="2003" name="Proc. Natl. Acad. Sci. U.S.A.">
        <title>Complete genome sequence of the marine planctomycete Pirellula sp. strain 1.</title>
        <authorList>
            <person name="Gloeckner F.O."/>
            <person name="Kube M."/>
            <person name="Bauer M."/>
            <person name="Teeling H."/>
            <person name="Lombardot T."/>
            <person name="Ludwig W."/>
            <person name="Gade D."/>
            <person name="Beck A."/>
            <person name="Borzym K."/>
            <person name="Heitmann K."/>
            <person name="Rabus R."/>
            <person name="Schlesner H."/>
            <person name="Amann R."/>
            <person name="Reinhardt R."/>
        </authorList>
    </citation>
    <scope>NUCLEOTIDE SEQUENCE [LARGE SCALE GENOMIC DNA]</scope>
    <source>
        <strain evidence="3">DSM 10527 / NCIMB 13988 / SH1</strain>
    </source>
</reference>
<dbReference type="KEGG" id="rba:RB6170"/>
<dbReference type="EnsemblBacteria" id="CAD74647">
    <property type="protein sequence ID" value="CAD74647"/>
    <property type="gene ID" value="RB6170"/>
</dbReference>
<proteinExistence type="predicted"/>
<dbReference type="InParanoid" id="Q7UQQ3"/>
<sequence>MPPDFSVKNNAFNTRASVAANATPRPRTLARSPKCCRPSPLPLKSTPVLPHFQACTTPCRPEPRWQTQIMEKSFHLPADAIRPLAVNRGACIATDMITVDGLKVGYMYREDAINDVDSGWRFFSGTETQEYVDDATNSAFYDINTIANYDPDIIDWLGAPIGAAFERLSEGGDIVPVAPDSPSA</sequence>
<dbReference type="AlphaFoldDB" id="Q7UQQ3"/>
<dbReference type="PANTHER" id="PTHR38743:SF2">
    <property type="entry name" value="DUF2185 DOMAIN-CONTAINING PROTEIN"/>
    <property type="match status" value="1"/>
</dbReference>
<feature type="domain" description="Immunity protein Imm33" evidence="1">
    <location>
        <begin position="91"/>
        <end position="176"/>
    </location>
</feature>
<name>Q7UQQ3_RHOBA</name>
<dbReference type="STRING" id="243090.RB6170"/>
<organism evidence="2 3">
    <name type="scientific">Rhodopirellula baltica (strain DSM 10527 / NCIMB 13988 / SH1)</name>
    <dbReference type="NCBI Taxonomy" id="243090"/>
    <lineage>
        <taxon>Bacteria</taxon>
        <taxon>Pseudomonadati</taxon>
        <taxon>Planctomycetota</taxon>
        <taxon>Planctomycetia</taxon>
        <taxon>Pirellulales</taxon>
        <taxon>Pirellulaceae</taxon>
        <taxon>Rhodopirellula</taxon>
    </lineage>
</organism>
<dbReference type="Pfam" id="PF09951">
    <property type="entry name" value="Imm33"/>
    <property type="match status" value="1"/>
</dbReference>
<dbReference type="PANTHER" id="PTHR38743">
    <property type="entry name" value="SIMILAR TO GLYOXYLASE I FAMILY PROTEIN"/>
    <property type="match status" value="1"/>
</dbReference>
<evidence type="ECO:0000313" key="2">
    <source>
        <dbReference type="EMBL" id="CAD74647.1"/>
    </source>
</evidence>
<gene>
    <name evidence="2" type="ordered locus">RB6170</name>
</gene>
<dbReference type="PATRIC" id="fig|243090.15.peg.2977"/>
<dbReference type="HOGENOM" id="CLU_1467105_0_0_0"/>
<evidence type="ECO:0000259" key="1">
    <source>
        <dbReference type="Pfam" id="PF09951"/>
    </source>
</evidence>
<dbReference type="EMBL" id="BX294143">
    <property type="protein sequence ID" value="CAD74647.1"/>
    <property type="molecule type" value="Genomic_DNA"/>
</dbReference>